<feature type="transmembrane region" description="Helical" evidence="6">
    <location>
        <begin position="473"/>
        <end position="491"/>
    </location>
</feature>
<feature type="transmembrane region" description="Helical" evidence="6">
    <location>
        <begin position="760"/>
        <end position="784"/>
    </location>
</feature>
<feature type="transmembrane region" description="Helical" evidence="6">
    <location>
        <begin position="246"/>
        <end position="270"/>
    </location>
</feature>
<keyword evidence="4 6" id="KW-1133">Transmembrane helix</keyword>
<dbReference type="PANTHER" id="PTHR30287">
    <property type="entry name" value="MEMBRANE COMPONENT OF PREDICTED ABC SUPERFAMILY METABOLITE UPTAKE TRANSPORTER"/>
    <property type="match status" value="1"/>
</dbReference>
<dbReference type="RefSeq" id="WP_100707765.1">
    <property type="nucleotide sequence ID" value="NZ_NPDL01000007.1"/>
</dbReference>
<evidence type="ECO:0000313" key="8">
    <source>
        <dbReference type="EMBL" id="PJZ24564.1"/>
    </source>
</evidence>
<feature type="transmembrane region" description="Helical" evidence="6">
    <location>
        <begin position="335"/>
        <end position="361"/>
    </location>
</feature>
<dbReference type="AlphaFoldDB" id="A0A2M9XA85"/>
<evidence type="ECO:0000256" key="3">
    <source>
        <dbReference type="ARBA" id="ARBA00022692"/>
    </source>
</evidence>
<evidence type="ECO:0000256" key="2">
    <source>
        <dbReference type="ARBA" id="ARBA00022475"/>
    </source>
</evidence>
<dbReference type="EMBL" id="NPDN01000008">
    <property type="protein sequence ID" value="PJZ24564.1"/>
    <property type="molecule type" value="Genomic_DNA"/>
</dbReference>
<evidence type="ECO:0000256" key="4">
    <source>
        <dbReference type="ARBA" id="ARBA00022989"/>
    </source>
</evidence>
<dbReference type="Proteomes" id="UP000232196">
    <property type="component" value="Unassembled WGS sequence"/>
</dbReference>
<feature type="domain" description="ABC3 transporter permease C-terminal" evidence="7">
    <location>
        <begin position="715"/>
        <end position="829"/>
    </location>
</feature>
<reference evidence="8 9" key="1">
    <citation type="submission" date="2017-07" db="EMBL/GenBank/DDBJ databases">
        <title>Leptospira spp. isolated from tropical soils.</title>
        <authorList>
            <person name="Thibeaux R."/>
            <person name="Iraola G."/>
            <person name="Ferres I."/>
            <person name="Bierque E."/>
            <person name="Girault D."/>
            <person name="Soupe-Gilbert M.-E."/>
            <person name="Picardeau M."/>
            <person name="Goarant C."/>
        </authorList>
    </citation>
    <scope>NUCLEOTIDE SEQUENCE [LARGE SCALE GENOMIC DNA]</scope>
    <source>
        <strain evidence="8 9">MCA1-C-A1</strain>
    </source>
</reference>
<dbReference type="InterPro" id="IPR003838">
    <property type="entry name" value="ABC3_permease_C"/>
</dbReference>
<organism evidence="8 9">
    <name type="scientific">Leptospira hartskeerlii</name>
    <dbReference type="NCBI Taxonomy" id="2023177"/>
    <lineage>
        <taxon>Bacteria</taxon>
        <taxon>Pseudomonadati</taxon>
        <taxon>Spirochaetota</taxon>
        <taxon>Spirochaetia</taxon>
        <taxon>Leptospirales</taxon>
        <taxon>Leptospiraceae</taxon>
        <taxon>Leptospira</taxon>
    </lineage>
</organism>
<keyword evidence="2" id="KW-1003">Cell membrane</keyword>
<dbReference type="OrthoDB" id="343744at2"/>
<gene>
    <name evidence="8" type="ORF">CH357_16010</name>
</gene>
<dbReference type="InterPro" id="IPR038766">
    <property type="entry name" value="Membrane_comp_ABC_pdt"/>
</dbReference>
<evidence type="ECO:0000256" key="1">
    <source>
        <dbReference type="ARBA" id="ARBA00004651"/>
    </source>
</evidence>
<feature type="transmembrane region" description="Helical" evidence="6">
    <location>
        <begin position="713"/>
        <end position="732"/>
    </location>
</feature>
<proteinExistence type="predicted"/>
<protein>
    <submittedName>
        <fullName evidence="8">ABC transporter permease</fullName>
    </submittedName>
</protein>
<feature type="transmembrane region" description="Helical" evidence="6">
    <location>
        <begin position="290"/>
        <end position="315"/>
    </location>
</feature>
<feature type="transmembrane region" description="Helical" evidence="6">
    <location>
        <begin position="804"/>
        <end position="822"/>
    </location>
</feature>
<feature type="transmembrane region" description="Helical" evidence="6">
    <location>
        <begin position="390"/>
        <end position="411"/>
    </location>
</feature>
<comment type="caution">
    <text evidence="8">The sequence shown here is derived from an EMBL/GenBank/DDBJ whole genome shotgun (WGS) entry which is preliminary data.</text>
</comment>
<feature type="domain" description="ABC3 transporter permease C-terminal" evidence="7">
    <location>
        <begin position="248"/>
        <end position="371"/>
    </location>
</feature>
<dbReference type="GO" id="GO:0005886">
    <property type="term" value="C:plasma membrane"/>
    <property type="evidence" value="ECO:0007669"/>
    <property type="project" value="UniProtKB-SubCell"/>
</dbReference>
<accession>A0A2M9XA85</accession>
<dbReference type="PANTHER" id="PTHR30287:SF2">
    <property type="entry name" value="BLL1001 PROTEIN"/>
    <property type="match status" value="1"/>
</dbReference>
<name>A0A2M9XA85_9LEPT</name>
<evidence type="ECO:0000256" key="5">
    <source>
        <dbReference type="ARBA" id="ARBA00023136"/>
    </source>
</evidence>
<keyword evidence="9" id="KW-1185">Reference proteome</keyword>
<comment type="subcellular location">
    <subcellularLocation>
        <location evidence="1">Cell membrane</location>
        <topology evidence="1">Multi-pass membrane protein</topology>
    </subcellularLocation>
</comment>
<sequence>MNLYFLFLYEYFKTHLPRFIFALLGISLGVGLFLSTTSNAHKAERSLIDFSMGYLKGDFNLKVSPSRPGQSLDWQILSEIHSHPDLRDISAVRPRIQQEGISSDNLRVLYMGMDLTKEYLGIPLKEDIDSDTSGPLEKTYVSKSLAEKFRGAPFTLLLNGKNWEFKDYIPVDMEGGFLIIEDISLIQEKFSDISGADYLLLKSSNPDLSQTKENLQKILGANVKIETSEEIQEKSANALRSFQLNLLIISFISLLIAFFMVSNTMTGLYLSRERELGILRTLGLDVKSSIFLFLSQSVLLGSIGTVLGIIFGIFFSNLDFFRPESGLVDKNLLSTYSSISLFDLGLAAGLGILGSVISSVYPAIRAGKVPPLSILRDSQKEKRQIPNSRLAIYGGIIFFASLGISNLPSPWKLPLPGLLGVGGVTIGITFAFPYLLSLFSSAVSKILDRSDKSFPFFRIGLEELKENPGRNTLTAATVMLAVSLVLCLTILTDSYKKSLNDWVDSEYPSDFTIINDRFFHSGIHGGVPKDLPEKIRELGVSSYLDGFLVNTSFETDKGNFIIHAYDFSVYQDKPERIENEVKEETDVLISSNMAHLKNLKVGDVLVSQTPFGKKNFHIKGIKEHFFSEKGTVMMDIRSYEKNFEFKTINSIKLFLKKEYSDASGIEYSKKKIMDFLKSNAEYKDLILLDSAQLREIYLYEINKVFRVLDSLKATAILISVISLLSSLVHTLYDKRRILGLLKYLGASQGQLGIILKTESVYLTGFGAFFGIISSLIMSPIILYVVNKNAFGWTLTFSFLPETPILILIFAPILGWISAIYPLRLLRKMSFQLSPE</sequence>
<evidence type="ECO:0000313" key="9">
    <source>
        <dbReference type="Proteomes" id="UP000232196"/>
    </source>
</evidence>
<dbReference type="Pfam" id="PF02687">
    <property type="entry name" value="FtsX"/>
    <property type="match status" value="2"/>
</dbReference>
<keyword evidence="3 6" id="KW-0812">Transmembrane</keyword>
<keyword evidence="5 6" id="KW-0472">Membrane</keyword>
<feature type="transmembrane region" description="Helical" evidence="6">
    <location>
        <begin position="417"/>
        <end position="439"/>
    </location>
</feature>
<evidence type="ECO:0000256" key="6">
    <source>
        <dbReference type="SAM" id="Phobius"/>
    </source>
</evidence>
<evidence type="ECO:0000259" key="7">
    <source>
        <dbReference type="Pfam" id="PF02687"/>
    </source>
</evidence>